<sequence length="191" mass="20752">MLSLAISPFAATQAADTPQPSLYRYVDSRGVTVLDRQGVPPEYVAKGYEVLNAQGRVVQVVPPAPTADEIHRAQAQKAQASADAQLLNLYSNVEDVDRAKARKLSELDALIALAQGNLKGLDTQQASLQGQAADLERAGKPVPQSLIDQLSDLRDQQHDLGLNIKRYQQARADAEAAFNQDKARIQRLTAQ</sequence>
<evidence type="ECO:0000313" key="3">
    <source>
        <dbReference type="Proteomes" id="UP000651852"/>
    </source>
</evidence>
<evidence type="ECO:0000313" key="2">
    <source>
        <dbReference type="EMBL" id="MBC3951655.1"/>
    </source>
</evidence>
<proteinExistence type="predicted"/>
<keyword evidence="3" id="KW-1185">Reference proteome</keyword>
<name>A0ABR7B4X3_9PSED</name>
<dbReference type="EMBL" id="JACONW010000092">
    <property type="protein sequence ID" value="MBC3951655.1"/>
    <property type="molecule type" value="Genomic_DNA"/>
</dbReference>
<protein>
    <submittedName>
        <fullName evidence="2">DUF4124 domain-containing protein</fullName>
    </submittedName>
</protein>
<organism evidence="2 3">
    <name type="scientific">Pseudomonas folii</name>
    <dbReference type="NCBI Taxonomy" id="2762593"/>
    <lineage>
        <taxon>Bacteria</taxon>
        <taxon>Pseudomonadati</taxon>
        <taxon>Pseudomonadota</taxon>
        <taxon>Gammaproteobacteria</taxon>
        <taxon>Pseudomonadales</taxon>
        <taxon>Pseudomonadaceae</taxon>
        <taxon>Pseudomonas</taxon>
    </lineage>
</organism>
<feature type="coiled-coil region" evidence="1">
    <location>
        <begin position="164"/>
        <end position="191"/>
    </location>
</feature>
<gene>
    <name evidence="2" type="ORF">H8S59_17935</name>
</gene>
<keyword evidence="1" id="KW-0175">Coiled coil</keyword>
<dbReference type="Proteomes" id="UP000651852">
    <property type="component" value="Unassembled WGS sequence"/>
</dbReference>
<reference evidence="2 3" key="1">
    <citation type="submission" date="2020-08" db="EMBL/GenBank/DDBJ databases">
        <title>Putative novel bacterial strains isolated from necrotic wheat leaf tissues caused by Xanthomonas translucens.</title>
        <authorList>
            <person name="Tambong J.T."/>
        </authorList>
    </citation>
    <scope>NUCLEOTIDE SEQUENCE [LARGE SCALE GENOMIC DNA]</scope>
    <source>
        <strain evidence="2 3">DOAB 1069</strain>
    </source>
</reference>
<comment type="caution">
    <text evidence="2">The sequence shown here is derived from an EMBL/GenBank/DDBJ whole genome shotgun (WGS) entry which is preliminary data.</text>
</comment>
<accession>A0ABR7B4X3</accession>
<evidence type="ECO:0000256" key="1">
    <source>
        <dbReference type="SAM" id="Coils"/>
    </source>
</evidence>